<evidence type="ECO:0000256" key="4">
    <source>
        <dbReference type="ARBA" id="ARBA00022448"/>
    </source>
</evidence>
<keyword evidence="5" id="KW-1003">Cell membrane</keyword>
<comment type="subcellular location">
    <subcellularLocation>
        <location evidence="2 10">Cell membrane</location>
        <topology evidence="2 10">Multi-pass membrane protein</topology>
    </subcellularLocation>
</comment>
<dbReference type="RefSeq" id="WP_090603087.1">
    <property type="nucleotide sequence ID" value="NZ_FNZR01000002.1"/>
</dbReference>
<comment type="similarity">
    <text evidence="3 10">Belongs to the GSP F family.</text>
</comment>
<reference evidence="14" key="1">
    <citation type="submission" date="2016-10" db="EMBL/GenBank/DDBJ databases">
        <authorList>
            <person name="Varghese N."/>
            <person name="Submissions S."/>
        </authorList>
    </citation>
    <scope>NUCLEOTIDE SEQUENCE [LARGE SCALE GENOMIC DNA]</scope>
    <source>
        <strain evidence="14">Jip14</strain>
    </source>
</reference>
<evidence type="ECO:0000256" key="1">
    <source>
        <dbReference type="ARBA" id="ARBA00002684"/>
    </source>
</evidence>
<dbReference type="Pfam" id="PF00482">
    <property type="entry name" value="T2SSF"/>
    <property type="match status" value="2"/>
</dbReference>
<keyword evidence="14" id="KW-1185">Reference proteome</keyword>
<accession>A0A1H7I0M3</accession>
<dbReference type="OrthoDB" id="1523422at2"/>
<evidence type="ECO:0000259" key="12">
    <source>
        <dbReference type="Pfam" id="PF00482"/>
    </source>
</evidence>
<evidence type="ECO:0000256" key="7">
    <source>
        <dbReference type="ARBA" id="ARBA00022989"/>
    </source>
</evidence>
<dbReference type="GO" id="GO:0009306">
    <property type="term" value="P:protein secretion"/>
    <property type="evidence" value="ECO:0007669"/>
    <property type="project" value="InterPro"/>
</dbReference>
<keyword evidence="4 10" id="KW-0813">Transport</keyword>
<protein>
    <recommendedName>
        <fullName evidence="9">General secretion pathway protein F</fullName>
    </recommendedName>
</protein>
<evidence type="ECO:0000256" key="6">
    <source>
        <dbReference type="ARBA" id="ARBA00022692"/>
    </source>
</evidence>
<evidence type="ECO:0000256" key="5">
    <source>
        <dbReference type="ARBA" id="ARBA00022475"/>
    </source>
</evidence>
<dbReference type="STRING" id="332977.SAMN05421740_10249"/>
<dbReference type="GO" id="GO:0005886">
    <property type="term" value="C:plasma membrane"/>
    <property type="evidence" value="ECO:0007669"/>
    <property type="project" value="UniProtKB-SubCell"/>
</dbReference>
<evidence type="ECO:0000256" key="9">
    <source>
        <dbReference type="ARBA" id="ARBA00030750"/>
    </source>
</evidence>
<proteinExistence type="inferred from homology"/>
<evidence type="ECO:0000256" key="8">
    <source>
        <dbReference type="ARBA" id="ARBA00023136"/>
    </source>
</evidence>
<dbReference type="PANTHER" id="PTHR30012:SF0">
    <property type="entry name" value="TYPE II SECRETION SYSTEM PROTEIN F-RELATED"/>
    <property type="match status" value="1"/>
</dbReference>
<name>A0A1H7I0M3_9SPHI</name>
<dbReference type="PANTHER" id="PTHR30012">
    <property type="entry name" value="GENERAL SECRETION PATHWAY PROTEIN"/>
    <property type="match status" value="1"/>
</dbReference>
<keyword evidence="8 11" id="KW-0472">Membrane</keyword>
<feature type="transmembrane region" description="Helical" evidence="11">
    <location>
        <begin position="359"/>
        <end position="377"/>
    </location>
</feature>
<evidence type="ECO:0000256" key="2">
    <source>
        <dbReference type="ARBA" id="ARBA00004651"/>
    </source>
</evidence>
<dbReference type="Gene3D" id="1.20.81.30">
    <property type="entry name" value="Type II secretion system (T2SS), domain F"/>
    <property type="match status" value="2"/>
</dbReference>
<feature type="transmembrane region" description="Helical" evidence="11">
    <location>
        <begin position="206"/>
        <end position="223"/>
    </location>
</feature>
<feature type="transmembrane region" description="Helical" evidence="11">
    <location>
        <begin position="152"/>
        <end position="175"/>
    </location>
</feature>
<keyword evidence="6 10" id="KW-0812">Transmembrane</keyword>
<comment type="function">
    <text evidence="1">Component of the type II secretion system inner membrane complex required for the energy-dependent secretion of extracellular factors such as proteases and toxins from the periplasm.</text>
</comment>
<evidence type="ECO:0000256" key="10">
    <source>
        <dbReference type="RuleBase" id="RU003923"/>
    </source>
</evidence>
<dbReference type="InterPro" id="IPR018076">
    <property type="entry name" value="T2SS_GspF_dom"/>
</dbReference>
<keyword evidence="7 11" id="KW-1133">Transmembrane helix</keyword>
<dbReference type="InterPro" id="IPR042094">
    <property type="entry name" value="T2SS_GspF_sf"/>
</dbReference>
<evidence type="ECO:0000256" key="11">
    <source>
        <dbReference type="SAM" id="Phobius"/>
    </source>
</evidence>
<dbReference type="PROSITE" id="PS00874">
    <property type="entry name" value="T2SP_F"/>
    <property type="match status" value="1"/>
</dbReference>
<evidence type="ECO:0000256" key="3">
    <source>
        <dbReference type="ARBA" id="ARBA00005745"/>
    </source>
</evidence>
<dbReference type="AlphaFoldDB" id="A0A1H7I0M3"/>
<dbReference type="PRINTS" id="PR00812">
    <property type="entry name" value="BCTERIALGSPF"/>
</dbReference>
<sequence>MSNGIDIKKIKVAATPAAATTTSAGQRNTPKLAAWLTKDYTLFSPFGDKQKESLYHELGILLQAGIDLKAAFDMLISQQQNKKNAAMLTEVQSAVVQGSSLSAAMQQHKPFTPYEYHSVQIGEETGKIAAVLQDLARFFRKRLKQKRQITSALTYPFIVMLTSFGAIFFMMNFIVPMFADIFQRSGNALPPITQLIVSVSEVSRNYAPLIILALAALSMWLYLRRNNAWNRRWTAWLMIRLPVFGGMIRKVYVARFCNSMALLTGSKIPLIRALQLCRQMVGFYPIEHSLIAVEDRVMHGHPLHSSLAAFPIYDTKLVSLVKVGEEVNQLADFFGKVADQYNDEVEYQSATIAALLEPLIIVFLGLFVGLILIAMYLPMFQMGDTFG</sequence>
<dbReference type="EMBL" id="FNZR01000002">
    <property type="protein sequence ID" value="SEK54950.1"/>
    <property type="molecule type" value="Genomic_DNA"/>
</dbReference>
<organism evidence="13 14">
    <name type="scientific">Parapedobacter koreensis</name>
    <dbReference type="NCBI Taxonomy" id="332977"/>
    <lineage>
        <taxon>Bacteria</taxon>
        <taxon>Pseudomonadati</taxon>
        <taxon>Bacteroidota</taxon>
        <taxon>Sphingobacteriia</taxon>
        <taxon>Sphingobacteriales</taxon>
        <taxon>Sphingobacteriaceae</taxon>
        <taxon>Parapedobacter</taxon>
    </lineage>
</organism>
<feature type="domain" description="Type II secretion system protein GspF" evidence="12">
    <location>
        <begin position="56"/>
        <end position="176"/>
    </location>
</feature>
<dbReference type="InterPro" id="IPR001992">
    <property type="entry name" value="T2SS_GspF/T4SS_PilC_CS"/>
</dbReference>
<dbReference type="Proteomes" id="UP000198916">
    <property type="component" value="Unassembled WGS sequence"/>
</dbReference>
<gene>
    <name evidence="13" type="ORF">SAMN05421740_10249</name>
</gene>
<feature type="domain" description="Type II secretion system protein GspF" evidence="12">
    <location>
        <begin position="256"/>
        <end position="378"/>
    </location>
</feature>
<dbReference type="InterPro" id="IPR003004">
    <property type="entry name" value="GspF/PilC"/>
</dbReference>
<evidence type="ECO:0000313" key="13">
    <source>
        <dbReference type="EMBL" id="SEK54950.1"/>
    </source>
</evidence>
<evidence type="ECO:0000313" key="14">
    <source>
        <dbReference type="Proteomes" id="UP000198916"/>
    </source>
</evidence>